<sequence>MNIRSLYRLSLAIENLLDDIVDGNVDDDNEVLEILLDAKRLTDLLSQELNNYIVRVTKG</sequence>
<organism evidence="1 2">
    <name type="scientific">Saccharolobus islandicus (strain Y.G.57.14 / Yellowstone #1)</name>
    <name type="common">Sulfolobus islandicus</name>
    <dbReference type="NCBI Taxonomy" id="439386"/>
    <lineage>
        <taxon>Archaea</taxon>
        <taxon>Thermoproteota</taxon>
        <taxon>Thermoprotei</taxon>
        <taxon>Sulfolobales</taxon>
        <taxon>Sulfolobaceae</taxon>
        <taxon>Saccharolobus</taxon>
    </lineage>
</organism>
<accession>C3N730</accession>
<name>C3N730_SACI7</name>
<dbReference type="KEGG" id="siy:YG5714_1768"/>
<evidence type="ECO:0000313" key="1">
    <source>
        <dbReference type="EMBL" id="ACP46024.1"/>
    </source>
</evidence>
<gene>
    <name evidence="1" type="ordered locus">YG5714_1768</name>
</gene>
<dbReference type="EMBL" id="CP001403">
    <property type="protein sequence ID" value="ACP46024.1"/>
    <property type="molecule type" value="Genomic_DNA"/>
</dbReference>
<proteinExistence type="predicted"/>
<dbReference type="Proteomes" id="UP000002308">
    <property type="component" value="Chromosome"/>
</dbReference>
<dbReference type="GeneID" id="7807455"/>
<dbReference type="RefSeq" id="WP_012716348.1">
    <property type="nucleotide sequence ID" value="NC_012622.1"/>
</dbReference>
<dbReference type="AlphaFoldDB" id="C3N730"/>
<protein>
    <submittedName>
        <fullName evidence="1">Uncharacterized protein</fullName>
    </submittedName>
</protein>
<reference evidence="1 2" key="1">
    <citation type="journal article" date="2009" name="Proc. Natl. Acad. Sci. U.S.A.">
        <title>Biogeography of the Sulfolobus islandicus pan-genome.</title>
        <authorList>
            <person name="Reno M.L."/>
            <person name="Held N.L."/>
            <person name="Fields C.J."/>
            <person name="Burke P.V."/>
            <person name="Whitaker R.J."/>
        </authorList>
    </citation>
    <scope>NUCLEOTIDE SEQUENCE [LARGE SCALE GENOMIC DNA]</scope>
    <source>
        <strain evidence="2">Y.G.57.14 / Yellowstone #1</strain>
    </source>
</reference>
<dbReference type="HOGENOM" id="CLU_2949475_0_0_2"/>
<evidence type="ECO:0000313" key="2">
    <source>
        <dbReference type="Proteomes" id="UP000002308"/>
    </source>
</evidence>